<evidence type="ECO:0000313" key="1">
    <source>
        <dbReference type="EMBL" id="CAB4587170.1"/>
    </source>
</evidence>
<proteinExistence type="predicted"/>
<gene>
    <name evidence="1" type="ORF">UFOPK1776_00398</name>
</gene>
<dbReference type="AlphaFoldDB" id="A0A6J6FEW4"/>
<dbReference type="EMBL" id="CAEZUC010000041">
    <property type="protein sequence ID" value="CAB4587170.1"/>
    <property type="molecule type" value="Genomic_DNA"/>
</dbReference>
<name>A0A6J6FEW4_9ZZZZ</name>
<organism evidence="1">
    <name type="scientific">freshwater metagenome</name>
    <dbReference type="NCBI Taxonomy" id="449393"/>
    <lineage>
        <taxon>unclassified sequences</taxon>
        <taxon>metagenomes</taxon>
        <taxon>ecological metagenomes</taxon>
    </lineage>
</organism>
<reference evidence="1" key="1">
    <citation type="submission" date="2020-05" db="EMBL/GenBank/DDBJ databases">
        <authorList>
            <person name="Chiriac C."/>
            <person name="Salcher M."/>
            <person name="Ghai R."/>
            <person name="Kavagutti S V."/>
        </authorList>
    </citation>
    <scope>NUCLEOTIDE SEQUENCE</scope>
</reference>
<protein>
    <submittedName>
        <fullName evidence="1">Unannotated protein</fullName>
    </submittedName>
</protein>
<sequence length="93" mass="9735">MTANAIKHAVVLMIGAITKTTRSAAFGIKSSFSANLTPSTSACSNPNLPTLFGPLLCCILATILRSPQTDIIVKKTQTAKIKTPLRAITHPGS</sequence>
<accession>A0A6J6FEW4</accession>